<dbReference type="InterPro" id="IPR036388">
    <property type="entry name" value="WH-like_DNA-bd_sf"/>
</dbReference>
<dbReference type="KEGG" id="haby:HLVA_13890"/>
<dbReference type="AlphaFoldDB" id="A0AAU9E320"/>
<keyword evidence="7" id="KW-1185">Reference proteome</keyword>
<evidence type="ECO:0000313" key="7">
    <source>
        <dbReference type="Proteomes" id="UP001321582"/>
    </source>
</evidence>
<dbReference type="SUPFAM" id="SSF46785">
    <property type="entry name" value="Winged helix' DNA-binding domain"/>
    <property type="match status" value="1"/>
</dbReference>
<dbReference type="SMART" id="SM00345">
    <property type="entry name" value="HTH_GNTR"/>
    <property type="match status" value="1"/>
</dbReference>
<dbReference type="PANTHER" id="PTHR38445">
    <property type="entry name" value="HTH-TYPE TRANSCRIPTIONAL REPRESSOR YTRA"/>
    <property type="match status" value="1"/>
</dbReference>
<dbReference type="Gene3D" id="1.10.10.10">
    <property type="entry name" value="Winged helix-like DNA-binding domain superfamily/Winged helix DNA-binding domain"/>
    <property type="match status" value="1"/>
</dbReference>
<dbReference type="EMBL" id="AP027059">
    <property type="protein sequence ID" value="BDU50820.1"/>
    <property type="molecule type" value="Genomic_DNA"/>
</dbReference>
<evidence type="ECO:0000256" key="3">
    <source>
        <dbReference type="ARBA" id="ARBA00023163"/>
    </source>
</evidence>
<organism evidence="6 7">
    <name type="scientific">Haliovirga abyssi</name>
    <dbReference type="NCBI Taxonomy" id="2996794"/>
    <lineage>
        <taxon>Bacteria</taxon>
        <taxon>Fusobacteriati</taxon>
        <taxon>Fusobacteriota</taxon>
        <taxon>Fusobacteriia</taxon>
        <taxon>Fusobacteriales</taxon>
        <taxon>Haliovirgaceae</taxon>
        <taxon>Haliovirga</taxon>
    </lineage>
</organism>
<accession>A0AAU9E320</accession>
<protein>
    <submittedName>
        <fullName evidence="6">GntR family transcriptional regulator</fullName>
    </submittedName>
</protein>
<dbReference type="InterPro" id="IPR036390">
    <property type="entry name" value="WH_DNA-bd_sf"/>
</dbReference>
<keyword evidence="1" id="KW-0805">Transcription regulation</keyword>
<evidence type="ECO:0000256" key="2">
    <source>
        <dbReference type="ARBA" id="ARBA00023125"/>
    </source>
</evidence>
<keyword evidence="4" id="KW-0175">Coiled coil</keyword>
<dbReference type="GO" id="GO:0003700">
    <property type="term" value="F:DNA-binding transcription factor activity"/>
    <property type="evidence" value="ECO:0007669"/>
    <property type="project" value="InterPro"/>
</dbReference>
<keyword evidence="2" id="KW-0238">DNA-binding</keyword>
<dbReference type="InterPro" id="IPR000524">
    <property type="entry name" value="Tscrpt_reg_HTH_GntR"/>
</dbReference>
<keyword evidence="3" id="KW-0804">Transcription</keyword>
<feature type="coiled-coil region" evidence="4">
    <location>
        <begin position="89"/>
        <end position="116"/>
    </location>
</feature>
<evidence type="ECO:0000256" key="1">
    <source>
        <dbReference type="ARBA" id="ARBA00023015"/>
    </source>
</evidence>
<proteinExistence type="predicted"/>
<gene>
    <name evidence="6" type="ORF">HLVA_13890</name>
</gene>
<dbReference type="PANTHER" id="PTHR38445:SF10">
    <property type="entry name" value="GNTR-FAMILY TRANSCRIPTIONAL REGULATOR"/>
    <property type="match status" value="1"/>
</dbReference>
<feature type="domain" description="HTH gntR-type" evidence="5">
    <location>
        <begin position="6"/>
        <end position="74"/>
    </location>
</feature>
<reference evidence="6 7" key="1">
    <citation type="submission" date="2022-11" db="EMBL/GenBank/DDBJ databases">
        <title>Haliovirga abyssi gen. nov., sp. nov., a mesophilic fermentative bacterium isolated from the Iheya North hydrothermal field and the proposal of Haliovirgaceae fam. nov.</title>
        <authorList>
            <person name="Miyazaki U."/>
            <person name="Tame A."/>
            <person name="Miyazaki J."/>
            <person name="Takai K."/>
            <person name="Sawayama S."/>
            <person name="Kitajima M."/>
            <person name="Okamoto A."/>
            <person name="Nakagawa S."/>
        </authorList>
    </citation>
    <scope>NUCLEOTIDE SEQUENCE [LARGE SCALE GENOMIC DNA]</scope>
    <source>
        <strain evidence="6 7">IC12</strain>
    </source>
</reference>
<dbReference type="GO" id="GO:0003677">
    <property type="term" value="F:DNA binding"/>
    <property type="evidence" value="ECO:0007669"/>
    <property type="project" value="UniProtKB-KW"/>
</dbReference>
<evidence type="ECO:0000259" key="5">
    <source>
        <dbReference type="PROSITE" id="PS50949"/>
    </source>
</evidence>
<evidence type="ECO:0000313" key="6">
    <source>
        <dbReference type="EMBL" id="BDU50820.1"/>
    </source>
</evidence>
<dbReference type="RefSeq" id="WP_307903673.1">
    <property type="nucleotide sequence ID" value="NZ_AP027059.1"/>
</dbReference>
<evidence type="ECO:0000256" key="4">
    <source>
        <dbReference type="SAM" id="Coils"/>
    </source>
</evidence>
<dbReference type="PROSITE" id="PS50949">
    <property type="entry name" value="HTH_GNTR"/>
    <property type="match status" value="1"/>
</dbReference>
<dbReference type="Pfam" id="PF00392">
    <property type="entry name" value="GntR"/>
    <property type="match status" value="1"/>
</dbReference>
<sequence length="117" mass="13568">MFKKKVPIYEQIKSIIIDNILSGVWKEGDKIPSIRNFALEFGVNPNTIMNALKDLQQKKILENKRGIGNIVCDGVVEKILRDKKEKFCNEKLNEVIKEAKILKINLNELKDEIESKW</sequence>
<name>A0AAU9E320_9FUSO</name>
<dbReference type="CDD" id="cd07377">
    <property type="entry name" value="WHTH_GntR"/>
    <property type="match status" value="1"/>
</dbReference>
<dbReference type="Proteomes" id="UP001321582">
    <property type="component" value="Chromosome"/>
</dbReference>